<dbReference type="EMBL" id="CASHTH010000602">
    <property type="protein sequence ID" value="CAI8005359.1"/>
    <property type="molecule type" value="Genomic_DNA"/>
</dbReference>
<evidence type="ECO:0000313" key="3">
    <source>
        <dbReference type="Proteomes" id="UP001174909"/>
    </source>
</evidence>
<accession>A0AA35R6E5</accession>
<evidence type="ECO:0000256" key="1">
    <source>
        <dbReference type="SAM" id="SignalP"/>
    </source>
</evidence>
<keyword evidence="3" id="KW-1185">Reference proteome</keyword>
<reference evidence="2" key="1">
    <citation type="submission" date="2023-03" db="EMBL/GenBank/DDBJ databases">
        <authorList>
            <person name="Steffen K."/>
            <person name="Cardenas P."/>
        </authorList>
    </citation>
    <scope>NUCLEOTIDE SEQUENCE</scope>
</reference>
<sequence>LLLWPLLLLYSVFHLNRCWFDLYSCFSIPSGFCTHMTSSLLGSHVREGREHVATVSPTRTRWVSQE</sequence>
<keyword evidence="1" id="KW-0732">Signal</keyword>
<dbReference type="Proteomes" id="UP001174909">
    <property type="component" value="Unassembled WGS sequence"/>
</dbReference>
<name>A0AA35R6E5_GEOBA</name>
<evidence type="ECO:0000313" key="2">
    <source>
        <dbReference type="EMBL" id="CAI8005359.1"/>
    </source>
</evidence>
<dbReference type="AlphaFoldDB" id="A0AA35R6E5"/>
<protein>
    <submittedName>
        <fullName evidence="2">Uncharacterized protein</fullName>
    </submittedName>
</protein>
<proteinExistence type="predicted"/>
<feature type="non-terminal residue" evidence="2">
    <location>
        <position position="66"/>
    </location>
</feature>
<organism evidence="2 3">
    <name type="scientific">Geodia barretti</name>
    <name type="common">Barrett's horny sponge</name>
    <dbReference type="NCBI Taxonomy" id="519541"/>
    <lineage>
        <taxon>Eukaryota</taxon>
        <taxon>Metazoa</taxon>
        <taxon>Porifera</taxon>
        <taxon>Demospongiae</taxon>
        <taxon>Heteroscleromorpha</taxon>
        <taxon>Tetractinellida</taxon>
        <taxon>Astrophorina</taxon>
        <taxon>Geodiidae</taxon>
        <taxon>Geodia</taxon>
    </lineage>
</organism>
<feature type="signal peptide" evidence="1">
    <location>
        <begin position="1"/>
        <end position="18"/>
    </location>
</feature>
<gene>
    <name evidence="2" type="ORF">GBAR_LOCUS4181</name>
</gene>
<feature type="chain" id="PRO_5041366671" evidence="1">
    <location>
        <begin position="19"/>
        <end position="66"/>
    </location>
</feature>
<comment type="caution">
    <text evidence="2">The sequence shown here is derived from an EMBL/GenBank/DDBJ whole genome shotgun (WGS) entry which is preliminary data.</text>
</comment>